<reference evidence="2" key="1">
    <citation type="journal article" date="2023" name="G3 (Bethesda)">
        <title>Genome assembly and association tests identify interacting loci associated with vigor, precocity, and sex in interspecific pistachio rootstocks.</title>
        <authorList>
            <person name="Palmer W."/>
            <person name="Jacygrad E."/>
            <person name="Sagayaradj S."/>
            <person name="Cavanaugh K."/>
            <person name="Han R."/>
            <person name="Bertier L."/>
            <person name="Beede B."/>
            <person name="Kafkas S."/>
            <person name="Golino D."/>
            <person name="Preece J."/>
            <person name="Michelmore R."/>
        </authorList>
    </citation>
    <scope>NUCLEOTIDE SEQUENCE [LARGE SCALE GENOMIC DNA]</scope>
</reference>
<keyword evidence="2" id="KW-1185">Reference proteome</keyword>
<accession>A0ACC0Y3X9</accession>
<name>A0ACC0Y3X9_9ROSI</name>
<organism evidence="1 2">
    <name type="scientific">Pistacia integerrima</name>
    <dbReference type="NCBI Taxonomy" id="434235"/>
    <lineage>
        <taxon>Eukaryota</taxon>
        <taxon>Viridiplantae</taxon>
        <taxon>Streptophyta</taxon>
        <taxon>Embryophyta</taxon>
        <taxon>Tracheophyta</taxon>
        <taxon>Spermatophyta</taxon>
        <taxon>Magnoliopsida</taxon>
        <taxon>eudicotyledons</taxon>
        <taxon>Gunneridae</taxon>
        <taxon>Pentapetalae</taxon>
        <taxon>rosids</taxon>
        <taxon>malvids</taxon>
        <taxon>Sapindales</taxon>
        <taxon>Anacardiaceae</taxon>
        <taxon>Pistacia</taxon>
    </lineage>
</organism>
<protein>
    <submittedName>
        <fullName evidence="1">Uncharacterized protein</fullName>
    </submittedName>
</protein>
<evidence type="ECO:0000313" key="1">
    <source>
        <dbReference type="EMBL" id="KAJ0029976.1"/>
    </source>
</evidence>
<dbReference type="EMBL" id="CM047743">
    <property type="protein sequence ID" value="KAJ0029976.1"/>
    <property type="molecule type" value="Genomic_DNA"/>
</dbReference>
<gene>
    <name evidence="1" type="ORF">Pint_13529</name>
</gene>
<dbReference type="Proteomes" id="UP001163603">
    <property type="component" value="Chromosome 8"/>
</dbReference>
<evidence type="ECO:0000313" key="2">
    <source>
        <dbReference type="Proteomes" id="UP001163603"/>
    </source>
</evidence>
<sequence length="258" mass="28905">MFNWIQNKLNGRRVSKKQDFISSANQYKQEEQRKEEFIDWHKGLLTIGTIGNEKLLSNLQQNPPSSEDLTLEEEGKLQNELNLLLHEHAGASSAAESEGDPHPSLDKILDHSSSGDEESANDDTYSDDSNRDSGGHVQRSTSVVCSKGKDICTDNTKRAIGKKSLSFLVKKVIACRGGFSPTRSIRDPVSESRMEKMLRAILHNKIYPQSPSTTLSTKKYLANRGRKPKSAKEDEINEKPESGSKWVKTDSEYIVLEI</sequence>
<comment type="caution">
    <text evidence="1">The sequence shown here is derived from an EMBL/GenBank/DDBJ whole genome shotgun (WGS) entry which is preliminary data.</text>
</comment>
<proteinExistence type="predicted"/>